<sequence>MPDSKEAISCIPTVLARFPGTAVPSAARQLTLEAGVTGVHRLFAQTAPQSDQSPGVPISQRPTRILVILIADRV</sequence>
<comment type="caution">
    <text evidence="1">The sequence shown here is derived from an EMBL/GenBank/DDBJ whole genome shotgun (WGS) entry which is preliminary data.</text>
</comment>
<keyword evidence="2" id="KW-1185">Reference proteome</keyword>
<gene>
    <name evidence="1" type="ORF">PG996_011195</name>
</gene>
<proteinExistence type="predicted"/>
<evidence type="ECO:0000313" key="1">
    <source>
        <dbReference type="EMBL" id="KAK8057258.1"/>
    </source>
</evidence>
<name>A0ABR1UH52_9PEZI</name>
<organism evidence="1 2">
    <name type="scientific">Apiospora saccharicola</name>
    <dbReference type="NCBI Taxonomy" id="335842"/>
    <lineage>
        <taxon>Eukaryota</taxon>
        <taxon>Fungi</taxon>
        <taxon>Dikarya</taxon>
        <taxon>Ascomycota</taxon>
        <taxon>Pezizomycotina</taxon>
        <taxon>Sordariomycetes</taxon>
        <taxon>Xylariomycetidae</taxon>
        <taxon>Amphisphaeriales</taxon>
        <taxon>Apiosporaceae</taxon>
        <taxon>Apiospora</taxon>
    </lineage>
</organism>
<dbReference type="Proteomes" id="UP001446871">
    <property type="component" value="Unassembled WGS sequence"/>
</dbReference>
<dbReference type="EMBL" id="JAQQWM010000007">
    <property type="protein sequence ID" value="KAK8057258.1"/>
    <property type="molecule type" value="Genomic_DNA"/>
</dbReference>
<evidence type="ECO:0000313" key="2">
    <source>
        <dbReference type="Proteomes" id="UP001446871"/>
    </source>
</evidence>
<accession>A0ABR1UH52</accession>
<reference evidence="1 2" key="1">
    <citation type="submission" date="2023-01" db="EMBL/GenBank/DDBJ databases">
        <title>Analysis of 21 Apiospora genomes using comparative genomics revels a genus with tremendous synthesis potential of carbohydrate active enzymes and secondary metabolites.</title>
        <authorList>
            <person name="Sorensen T."/>
        </authorList>
    </citation>
    <scope>NUCLEOTIDE SEQUENCE [LARGE SCALE GENOMIC DNA]</scope>
    <source>
        <strain evidence="1 2">CBS 83171</strain>
    </source>
</reference>
<protein>
    <submittedName>
        <fullName evidence="1">Uncharacterized protein</fullName>
    </submittedName>
</protein>